<dbReference type="PANTHER" id="PTHR35491">
    <property type="entry name" value="OS12G0638500-LIKE PROTEIN"/>
    <property type="match status" value="1"/>
</dbReference>
<dbReference type="Gramene" id="CDY72392">
    <property type="protein sequence ID" value="CDY72392"/>
    <property type="gene ID" value="GSBRNA2T00028330001"/>
</dbReference>
<reference evidence="2" key="1">
    <citation type="journal article" date="2014" name="Science">
        <title>Plant genetics. Early allopolyploid evolution in the post-Neolithic Brassica napus oilseed genome.</title>
        <authorList>
            <person name="Chalhoub B."/>
            <person name="Denoeud F."/>
            <person name="Liu S."/>
            <person name="Parkin I.A."/>
            <person name="Tang H."/>
            <person name="Wang X."/>
            <person name="Chiquet J."/>
            <person name="Belcram H."/>
            <person name="Tong C."/>
            <person name="Samans B."/>
            <person name="Correa M."/>
            <person name="Da Silva C."/>
            <person name="Just J."/>
            <person name="Falentin C."/>
            <person name="Koh C.S."/>
            <person name="Le Clainche I."/>
            <person name="Bernard M."/>
            <person name="Bento P."/>
            <person name="Noel B."/>
            <person name="Labadie K."/>
            <person name="Alberti A."/>
            <person name="Charles M."/>
            <person name="Arnaud D."/>
            <person name="Guo H."/>
            <person name="Daviaud C."/>
            <person name="Alamery S."/>
            <person name="Jabbari K."/>
            <person name="Zhao M."/>
            <person name="Edger P.P."/>
            <person name="Chelaifa H."/>
            <person name="Tack D."/>
            <person name="Lassalle G."/>
            <person name="Mestiri I."/>
            <person name="Schnel N."/>
            <person name="Le Paslier M.C."/>
            <person name="Fan G."/>
            <person name="Renault V."/>
            <person name="Bayer P.E."/>
            <person name="Golicz A.A."/>
            <person name="Manoli S."/>
            <person name="Lee T.H."/>
            <person name="Thi V.H."/>
            <person name="Chalabi S."/>
            <person name="Hu Q."/>
            <person name="Fan C."/>
            <person name="Tollenaere R."/>
            <person name="Lu Y."/>
            <person name="Battail C."/>
            <person name="Shen J."/>
            <person name="Sidebottom C.H."/>
            <person name="Wang X."/>
            <person name="Canaguier A."/>
            <person name="Chauveau A."/>
            <person name="Berard A."/>
            <person name="Deniot G."/>
            <person name="Guan M."/>
            <person name="Liu Z."/>
            <person name="Sun F."/>
            <person name="Lim Y.P."/>
            <person name="Lyons E."/>
            <person name="Town C.D."/>
            <person name="Bancroft I."/>
            <person name="Wang X."/>
            <person name="Meng J."/>
            <person name="Ma J."/>
            <person name="Pires J.C."/>
            <person name="King G.J."/>
            <person name="Brunel D."/>
            <person name="Delourme R."/>
            <person name="Renard M."/>
            <person name="Aury J.M."/>
            <person name="Adams K.L."/>
            <person name="Batley J."/>
            <person name="Snowdon R.J."/>
            <person name="Tost J."/>
            <person name="Edwards D."/>
            <person name="Zhou Y."/>
            <person name="Hua W."/>
            <person name="Sharpe A.G."/>
            <person name="Paterson A.H."/>
            <person name="Guan C."/>
            <person name="Wincker P."/>
        </authorList>
    </citation>
    <scope>NUCLEOTIDE SEQUENCE [LARGE SCALE GENOMIC DNA]</scope>
</reference>
<feature type="compositionally biased region" description="Basic and acidic residues" evidence="1">
    <location>
        <begin position="1"/>
        <end position="15"/>
    </location>
</feature>
<feature type="compositionally biased region" description="Basic and acidic residues" evidence="1">
    <location>
        <begin position="117"/>
        <end position="128"/>
    </location>
</feature>
<dbReference type="OMA" id="MSKMFRH"/>
<dbReference type="EMBL" id="LK050751">
    <property type="protein sequence ID" value="CDY72392.1"/>
    <property type="molecule type" value="Genomic_DNA"/>
</dbReference>
<organism evidence="2">
    <name type="scientific">Brassica napus</name>
    <name type="common">Rape</name>
    <dbReference type="NCBI Taxonomy" id="3708"/>
    <lineage>
        <taxon>Eukaryota</taxon>
        <taxon>Viridiplantae</taxon>
        <taxon>Streptophyta</taxon>
        <taxon>Embryophyta</taxon>
        <taxon>Tracheophyta</taxon>
        <taxon>Spermatophyta</taxon>
        <taxon>Magnoliopsida</taxon>
        <taxon>eudicotyledons</taxon>
        <taxon>Gunneridae</taxon>
        <taxon>Pentapetalae</taxon>
        <taxon>rosids</taxon>
        <taxon>malvids</taxon>
        <taxon>Brassicales</taxon>
        <taxon>Brassicaceae</taxon>
        <taxon>Brassiceae</taxon>
        <taxon>Brassica</taxon>
    </lineage>
</organism>
<dbReference type="PANTHER" id="PTHR35491:SF10">
    <property type="entry name" value="DENTIN SIALOPHOSPHOPROTEIN-LIKE PROTEIN"/>
    <property type="match status" value="1"/>
</dbReference>
<evidence type="ECO:0000256" key="1">
    <source>
        <dbReference type="SAM" id="MobiDB-lite"/>
    </source>
</evidence>
<feature type="compositionally biased region" description="Polar residues" evidence="1">
    <location>
        <begin position="97"/>
        <end position="110"/>
    </location>
</feature>
<feature type="compositionally biased region" description="Polar residues" evidence="1">
    <location>
        <begin position="290"/>
        <end position="310"/>
    </location>
</feature>
<evidence type="ECO:0000313" key="2">
    <source>
        <dbReference type="EMBL" id="CDY72392.1"/>
    </source>
</evidence>
<feature type="region of interest" description="Disordered" evidence="1">
    <location>
        <begin position="242"/>
        <end position="442"/>
    </location>
</feature>
<reference evidence="2" key="2">
    <citation type="submission" date="2014-06" db="EMBL/GenBank/DDBJ databases">
        <authorList>
            <person name="Genoscope - CEA"/>
        </authorList>
    </citation>
    <scope>NUCLEOTIDE SEQUENCE</scope>
</reference>
<dbReference type="PaxDb" id="3708-A0A078K3C5"/>
<sequence length="607" mass="65611">MEEQREERLASKSETLDGEVDVPVKEPCVEDVSDSGVGSVTKDDVEKGVSSDDVVKTGEPETERDAGAVDVKPVNGESAGEEENEVNDEEANHVAEQNVQTEKPQQSSVDGETLSVAEDKAGQEKESGDGSDDANMDVDSKQANEENVGSETNYGKDSESVQVPEESTQETNEENPAAETCGEVDTTHKEENGEAMDVDYTEEETLEKLVLDDAGASMVPTQDVPITEADSNLVKGMEVDERKDDADMAVESANPKSSSEDAAPGEIEQLDQNGLFDPRSDITNFIDFSGVSSWSGNVQDLKTESGNLSSLKEDKKATLTAEEVATEEDGGKVSSHAEGVENESNEAPVATECPEEASDAILGSDENQDGKDQQDTRREEDDTTHEAPSIDQNQQQEDTVMEENPDNSDYAEVGTDSDIKTNGVKRKADMAGSPSVLKGSSNLGDETLSVESFVSQLHSAATDPVKENAVSEIASGFFLDFRNSSASQQFVPEKASSKRGRSNSSAAVGTEAFEFEEMGDTYWTDRVIHNGGEEQTPAATEKENYQVVPVELKPAQVKRTRRPYRRRQSQISYPLPSASDKPADFDENAPAELIMYFSEADAIPSEK</sequence>
<feature type="compositionally biased region" description="Acidic residues" evidence="1">
    <location>
        <begin position="79"/>
        <end position="89"/>
    </location>
</feature>
<dbReference type="STRING" id="3708.A0A078K3C5"/>
<name>A0A078K3C5_BRANA</name>
<feature type="compositionally biased region" description="Basic and acidic residues" evidence="1">
    <location>
        <begin position="368"/>
        <end position="380"/>
    </location>
</feature>
<feature type="region of interest" description="Disordered" evidence="1">
    <location>
        <begin position="1"/>
        <end position="200"/>
    </location>
</feature>
<accession>A0A078K3C5</accession>
<gene>
    <name evidence="2" type="primary">BnaCnng77400D</name>
    <name evidence="2" type="ORF">GSBRNA2T00028330001</name>
</gene>
<proteinExistence type="predicted"/>
<feature type="non-terminal residue" evidence="2">
    <location>
        <position position="607"/>
    </location>
</feature>
<feature type="region of interest" description="Disordered" evidence="1">
    <location>
        <begin position="488"/>
        <end position="511"/>
    </location>
</feature>
<feature type="region of interest" description="Disordered" evidence="1">
    <location>
        <begin position="556"/>
        <end position="585"/>
    </location>
</feature>
<feature type="compositionally biased region" description="Basic residues" evidence="1">
    <location>
        <begin position="556"/>
        <end position="568"/>
    </location>
</feature>
<feature type="compositionally biased region" description="Basic and acidic residues" evidence="1">
    <location>
        <begin position="41"/>
        <end position="67"/>
    </location>
</feature>
<protein>
    <submittedName>
        <fullName evidence="2">BnaCnng77400D protein</fullName>
    </submittedName>
</protein>
<dbReference type="AlphaFoldDB" id="A0A078K3C5"/>